<dbReference type="PANTHER" id="PTHR20953:SF3">
    <property type="entry name" value="P-LOOP CONTAINING NUCLEOSIDE TRIPHOSPHATE HYDROLASES SUPERFAMILY PROTEIN"/>
    <property type="match status" value="1"/>
</dbReference>
<protein>
    <submittedName>
        <fullName evidence="4">Stage III sporulation protein AA</fullName>
    </submittedName>
</protein>
<evidence type="ECO:0000313" key="5">
    <source>
        <dbReference type="Proteomes" id="UP001596990"/>
    </source>
</evidence>
<evidence type="ECO:0000256" key="1">
    <source>
        <dbReference type="ARBA" id="ARBA00022741"/>
    </source>
</evidence>
<dbReference type="InterPro" id="IPR027417">
    <property type="entry name" value="P-loop_NTPase"/>
</dbReference>
<keyword evidence="2" id="KW-0067">ATP-binding</keyword>
<dbReference type="PANTHER" id="PTHR20953">
    <property type="entry name" value="KINASE-RELATED"/>
    <property type="match status" value="1"/>
</dbReference>
<comment type="caution">
    <text evidence="4">The sequence shown here is derived from an EMBL/GenBank/DDBJ whole genome shotgun (WGS) entry which is preliminary data.</text>
</comment>
<feature type="domain" description="AAA+ ATPase" evidence="3">
    <location>
        <begin position="135"/>
        <end position="283"/>
    </location>
</feature>
<dbReference type="Gene3D" id="3.40.50.300">
    <property type="entry name" value="P-loop containing nucleotide triphosphate hydrolases"/>
    <property type="match status" value="1"/>
</dbReference>
<dbReference type="EMBL" id="JBHTKL010000001">
    <property type="protein sequence ID" value="MFD1018712.1"/>
    <property type="molecule type" value="Genomic_DNA"/>
</dbReference>
<gene>
    <name evidence="4" type="primary">spoIIIAA</name>
    <name evidence="4" type="ORF">ACFQ2J_05790</name>
</gene>
<dbReference type="NCBIfam" id="TIGR02858">
    <property type="entry name" value="spore_III_AA"/>
    <property type="match status" value="1"/>
</dbReference>
<dbReference type="InterPro" id="IPR014217">
    <property type="entry name" value="Spore_III_AA"/>
</dbReference>
<evidence type="ECO:0000313" key="4">
    <source>
        <dbReference type="EMBL" id="MFD1018712.1"/>
    </source>
</evidence>
<dbReference type="SUPFAM" id="SSF52540">
    <property type="entry name" value="P-loop containing nucleoside triphosphate hydrolases"/>
    <property type="match status" value="1"/>
</dbReference>
<sequence length="324" mass="36898">MKAIIKLFPPVIGEILLRRIDWTTIQEIRVRIGQAIELIYPDRYEWMEDLQPTMDEKTFILNQVSQFSLYRLEEELREGFITIEGGHRIGISGRVNRLDDRIQTIRYISSFNIRVAREKIGVASPFMKSLYKNGCYYSTLIVGPPQSGKTTLLRDITRSISSGWKSATPKKVAVIDERSELGACVHGVPQLDLGKRTDVMDACPKSDGMMMMIRSMSPEVLVVDEIGHQRDVDALKEAINAGVTLLCTVHGHSWEEVQKRPSIQSLLNEHVFERFIIMNRAIGQKQSNLVLDHQGKSLSDATRRKCDEVDWSDAFTRSDYVGRV</sequence>
<dbReference type="RefSeq" id="WP_386057422.1">
    <property type="nucleotide sequence ID" value="NZ_JBHTKL010000001.1"/>
</dbReference>
<proteinExistence type="predicted"/>
<reference evidence="5" key="1">
    <citation type="journal article" date="2019" name="Int. J. Syst. Evol. Microbiol.">
        <title>The Global Catalogue of Microorganisms (GCM) 10K type strain sequencing project: providing services to taxonomists for standard genome sequencing and annotation.</title>
        <authorList>
            <consortium name="The Broad Institute Genomics Platform"/>
            <consortium name="The Broad Institute Genome Sequencing Center for Infectious Disease"/>
            <person name="Wu L."/>
            <person name="Ma J."/>
        </authorList>
    </citation>
    <scope>NUCLEOTIDE SEQUENCE [LARGE SCALE GENOMIC DNA]</scope>
    <source>
        <strain evidence="5">CCUG 56607</strain>
    </source>
</reference>
<keyword evidence="1" id="KW-0547">Nucleotide-binding</keyword>
<dbReference type="Pfam" id="PF19568">
    <property type="entry name" value="Spore_III_AA"/>
    <property type="match status" value="1"/>
</dbReference>
<dbReference type="SMART" id="SM00382">
    <property type="entry name" value="AAA"/>
    <property type="match status" value="1"/>
</dbReference>
<organism evidence="4 5">
    <name type="scientific">Thalassobacillus hwangdonensis</name>
    <dbReference type="NCBI Taxonomy" id="546108"/>
    <lineage>
        <taxon>Bacteria</taxon>
        <taxon>Bacillati</taxon>
        <taxon>Bacillota</taxon>
        <taxon>Bacilli</taxon>
        <taxon>Bacillales</taxon>
        <taxon>Bacillaceae</taxon>
        <taxon>Thalassobacillus</taxon>
    </lineage>
</organism>
<evidence type="ECO:0000256" key="2">
    <source>
        <dbReference type="ARBA" id="ARBA00022840"/>
    </source>
</evidence>
<dbReference type="InterPro" id="IPR045735">
    <property type="entry name" value="Spore_III_AA_AAA+_ATPase"/>
</dbReference>
<name>A0ABW3KXU3_9BACI</name>
<dbReference type="Proteomes" id="UP001596990">
    <property type="component" value="Unassembled WGS sequence"/>
</dbReference>
<accession>A0ABW3KXU3</accession>
<keyword evidence="5" id="KW-1185">Reference proteome</keyword>
<evidence type="ECO:0000259" key="3">
    <source>
        <dbReference type="SMART" id="SM00382"/>
    </source>
</evidence>
<dbReference type="InterPro" id="IPR003593">
    <property type="entry name" value="AAA+_ATPase"/>
</dbReference>